<accession>A0A7L0WU19</accession>
<dbReference type="GO" id="GO:0032259">
    <property type="term" value="P:methylation"/>
    <property type="evidence" value="ECO:0007669"/>
    <property type="project" value="UniProtKB-KW"/>
</dbReference>
<keyword evidence="6" id="KW-0539">Nucleus</keyword>
<keyword evidence="3 7" id="KW-0808">Transferase</keyword>
<dbReference type="SUPFAM" id="SSF82199">
    <property type="entry name" value="SET domain"/>
    <property type="match status" value="1"/>
</dbReference>
<dbReference type="EMBL" id="VXAV01010000">
    <property type="protein sequence ID" value="NXL93592.1"/>
    <property type="molecule type" value="Genomic_DNA"/>
</dbReference>
<dbReference type="GO" id="GO:0048188">
    <property type="term" value="C:Set1C/COMPASS complex"/>
    <property type="evidence" value="ECO:0007669"/>
    <property type="project" value="TreeGrafter"/>
</dbReference>
<organism evidence="7 8">
    <name type="scientific">Alectura lathami</name>
    <name type="common">Australian brush turkey</name>
    <dbReference type="NCBI Taxonomy" id="81907"/>
    <lineage>
        <taxon>Eukaryota</taxon>
        <taxon>Metazoa</taxon>
        <taxon>Chordata</taxon>
        <taxon>Craniata</taxon>
        <taxon>Vertebrata</taxon>
        <taxon>Euteleostomi</taxon>
        <taxon>Archelosauria</taxon>
        <taxon>Archosauria</taxon>
        <taxon>Dinosauria</taxon>
        <taxon>Saurischia</taxon>
        <taxon>Theropoda</taxon>
        <taxon>Coelurosauria</taxon>
        <taxon>Aves</taxon>
        <taxon>Neognathae</taxon>
        <taxon>Galloanserae</taxon>
        <taxon>Galliformes</taxon>
        <taxon>Megapodiidae</taxon>
        <taxon>Alectura</taxon>
    </lineage>
</organism>
<dbReference type="Proteomes" id="UP000562322">
    <property type="component" value="Unassembled WGS sequence"/>
</dbReference>
<evidence type="ECO:0000256" key="1">
    <source>
        <dbReference type="ARBA" id="ARBA00004123"/>
    </source>
</evidence>
<sequence>QGPNRVLSERRSEQRRLLSAIGSAALPDSDLLKLNQLKVGTLGDTSVTLGDAWGHFGGALGTFWGRFGDPQSVTRRVAAVVADMREKRYAQQGIGSSYLFRVDHDTIIDATKCGNLARFIN</sequence>
<dbReference type="InterPro" id="IPR044570">
    <property type="entry name" value="Set1-like"/>
</dbReference>
<dbReference type="OrthoDB" id="308383at2759"/>
<evidence type="ECO:0000256" key="3">
    <source>
        <dbReference type="ARBA" id="ARBA00022679"/>
    </source>
</evidence>
<evidence type="ECO:0000256" key="6">
    <source>
        <dbReference type="ARBA" id="ARBA00023242"/>
    </source>
</evidence>
<evidence type="ECO:0000256" key="4">
    <source>
        <dbReference type="ARBA" id="ARBA00022691"/>
    </source>
</evidence>
<comment type="caution">
    <text evidence="7">The sequence shown here is derived from an EMBL/GenBank/DDBJ whole genome shotgun (WGS) entry which is preliminary data.</text>
</comment>
<feature type="non-terminal residue" evidence="7">
    <location>
        <position position="121"/>
    </location>
</feature>
<reference evidence="7 8" key="1">
    <citation type="submission" date="2019-09" db="EMBL/GenBank/DDBJ databases">
        <title>Bird 10,000 Genomes (B10K) Project - Family phase.</title>
        <authorList>
            <person name="Zhang G."/>
        </authorList>
    </citation>
    <scope>NUCLEOTIDE SEQUENCE [LARGE SCALE GENOMIC DNA]</scope>
    <source>
        <strain evidence="7">B10K-DU-001-39</strain>
        <tissue evidence="7">Muscle</tissue>
    </source>
</reference>
<feature type="non-terminal residue" evidence="7">
    <location>
        <position position="1"/>
    </location>
</feature>
<keyword evidence="2 7" id="KW-0489">Methyltransferase</keyword>
<evidence type="ECO:0000256" key="5">
    <source>
        <dbReference type="ARBA" id="ARBA00022853"/>
    </source>
</evidence>
<keyword evidence="8" id="KW-1185">Reference proteome</keyword>
<dbReference type="InterPro" id="IPR046341">
    <property type="entry name" value="SET_dom_sf"/>
</dbReference>
<dbReference type="Gene3D" id="2.170.270.10">
    <property type="entry name" value="SET domain"/>
    <property type="match status" value="1"/>
</dbReference>
<keyword evidence="4" id="KW-0949">S-adenosyl-L-methionine</keyword>
<evidence type="ECO:0000313" key="8">
    <source>
        <dbReference type="Proteomes" id="UP000562322"/>
    </source>
</evidence>
<keyword evidence="5" id="KW-0156">Chromatin regulator</keyword>
<dbReference type="PANTHER" id="PTHR45814:SF3">
    <property type="entry name" value="HISTONE-LYSINE N-METHYLTRANSFERASE SETD1A"/>
    <property type="match status" value="1"/>
</dbReference>
<comment type="subcellular location">
    <subcellularLocation>
        <location evidence="1">Nucleus</location>
    </subcellularLocation>
</comment>
<dbReference type="AlphaFoldDB" id="A0A7L0WU19"/>
<evidence type="ECO:0000256" key="2">
    <source>
        <dbReference type="ARBA" id="ARBA00022603"/>
    </source>
</evidence>
<gene>
    <name evidence="7" type="primary">Setd1a</name>
    <name evidence="7" type="ORF">ALELAT_R07172</name>
</gene>
<name>A0A7L0WU19_ALELA</name>
<dbReference type="PANTHER" id="PTHR45814">
    <property type="entry name" value="HISTONE-LYSINE N-METHYLTRANSFERASE SETD1"/>
    <property type="match status" value="1"/>
</dbReference>
<dbReference type="GO" id="GO:0042800">
    <property type="term" value="F:histone H3K4 methyltransferase activity"/>
    <property type="evidence" value="ECO:0007669"/>
    <property type="project" value="InterPro"/>
</dbReference>
<proteinExistence type="predicted"/>
<protein>
    <submittedName>
        <fullName evidence="7">SET1A methyltransferase</fullName>
    </submittedName>
</protein>
<evidence type="ECO:0000313" key="7">
    <source>
        <dbReference type="EMBL" id="NXL93592.1"/>
    </source>
</evidence>